<dbReference type="PANTHER" id="PTHR43801:SF1">
    <property type="entry name" value="POLYPRENYL SYNTHETASE"/>
    <property type="match status" value="1"/>
</dbReference>
<protein>
    <recommendedName>
        <fullName evidence="3">DUF116 domain-containing protein</fullName>
    </recommendedName>
</protein>
<dbReference type="AlphaFoldDB" id="A0A811T2B0"/>
<dbReference type="InterPro" id="IPR002829">
    <property type="entry name" value="DUF116"/>
</dbReference>
<gene>
    <name evidence="1" type="ORF">CHKLHMKO_00092</name>
</gene>
<sequence>MSYCFIYDLTRLPKEFFKSIAIEVSKQKLHGKPENISKNIVKKFNVDKILGIRLEDAISVVEDLADIQIKNLVYEEDFKKARKKVLLVSHCCRKYMDSRCKAKFDPEFSSYFCNHCLPDCLANQATVLGEEKGYKVFILPGGSCMPKIIANTNCDAVLGIACPDEIKLGIEFVESKGLPIKGILLTKNGCANTEFDLDSLKEALV</sequence>
<dbReference type="EMBL" id="CAJHIO010000003">
    <property type="protein sequence ID" value="CAD6491234.1"/>
    <property type="molecule type" value="Genomic_DNA"/>
</dbReference>
<comment type="caution">
    <text evidence="1">The sequence shown here is derived from an EMBL/GenBank/DDBJ whole genome shotgun (WGS) entry which is preliminary data.</text>
</comment>
<accession>A0A811T2B0</accession>
<evidence type="ECO:0000313" key="2">
    <source>
        <dbReference type="Proteomes" id="UP000610373"/>
    </source>
</evidence>
<evidence type="ECO:0008006" key="3">
    <source>
        <dbReference type="Google" id="ProtNLM"/>
    </source>
</evidence>
<evidence type="ECO:0000313" key="1">
    <source>
        <dbReference type="EMBL" id="CAD6491234.1"/>
    </source>
</evidence>
<proteinExistence type="predicted"/>
<organism evidence="1 2">
    <name type="scientific">Candidatus Argoarchaeum ethanivorans</name>
    <dbReference type="NCBI Taxonomy" id="2608793"/>
    <lineage>
        <taxon>Archaea</taxon>
        <taxon>Methanobacteriati</taxon>
        <taxon>Methanobacteriota</taxon>
        <taxon>Stenosarchaea group</taxon>
        <taxon>Methanomicrobia</taxon>
        <taxon>Methanosarcinales</taxon>
        <taxon>Methanosarcinales incertae sedis</taxon>
        <taxon>GOM Arc I cluster</taxon>
        <taxon>Candidatus Argoarchaeum</taxon>
    </lineage>
</organism>
<name>A0A811T2B0_9EURY</name>
<dbReference type="Pfam" id="PF01976">
    <property type="entry name" value="DUF116"/>
    <property type="match status" value="1"/>
</dbReference>
<dbReference type="PANTHER" id="PTHR43801">
    <property type="entry name" value="NUCLEOTIDE-BINDING PROTEIN-RELATED"/>
    <property type="match status" value="1"/>
</dbReference>
<reference evidence="1" key="1">
    <citation type="submission" date="2020-10" db="EMBL/GenBank/DDBJ databases">
        <authorList>
            <person name="Hahn C.J."/>
            <person name="Laso-Perez R."/>
            <person name="Vulcano F."/>
            <person name="Vaziourakis K.-M."/>
            <person name="Stokke R."/>
            <person name="Steen I.H."/>
            <person name="Teske A."/>
            <person name="Boetius A."/>
            <person name="Liebeke M."/>
            <person name="Amann R."/>
            <person name="Knittel K."/>
        </authorList>
    </citation>
    <scope>NUCLEOTIDE SEQUENCE</scope>
    <source>
        <strain evidence="1">Gfbio:e3339647-f889-4370-9287-4fb5cb688e4c:AG392O15_GoMArc1</strain>
    </source>
</reference>
<dbReference type="Proteomes" id="UP000610373">
    <property type="component" value="Unassembled WGS sequence"/>
</dbReference>